<dbReference type="GO" id="GO:0006047">
    <property type="term" value="P:UDP-N-acetylglucosamine metabolic process"/>
    <property type="evidence" value="ECO:0007669"/>
    <property type="project" value="InterPro"/>
</dbReference>
<dbReference type="InterPro" id="IPR020004">
    <property type="entry name" value="UDP-GlcNAc_Epase"/>
</dbReference>
<dbReference type="NCBIfam" id="TIGR03568">
    <property type="entry name" value="NeuC_NnaA"/>
    <property type="match status" value="1"/>
</dbReference>
<dbReference type="AlphaFoldDB" id="A0A0W1A3D0"/>
<evidence type="ECO:0000313" key="3">
    <source>
        <dbReference type="Proteomes" id="UP000054662"/>
    </source>
</evidence>
<feature type="domain" description="UDP-N-acetylglucosamine 2-epimerase" evidence="1">
    <location>
        <begin position="24"/>
        <end position="362"/>
    </location>
</feature>
<dbReference type="PANTHER" id="PTHR43174:SF3">
    <property type="entry name" value="UDP-N-ACETYLGLUCOSAMINE 2-EPIMERASE"/>
    <property type="match status" value="1"/>
</dbReference>
<dbReference type="InterPro" id="IPR029767">
    <property type="entry name" value="WecB-like"/>
</dbReference>
<dbReference type="EMBL" id="LNZC01000031">
    <property type="protein sequence ID" value="KTD75851.1"/>
    <property type="molecule type" value="Genomic_DNA"/>
</dbReference>
<keyword evidence="3" id="KW-1185">Reference proteome</keyword>
<dbReference type="Pfam" id="PF02350">
    <property type="entry name" value="Epimerase_2"/>
    <property type="match status" value="1"/>
</dbReference>
<gene>
    <name evidence="2" type="primary">neuC</name>
    <name evidence="2" type="ORF">Lwor_2417</name>
</gene>
<dbReference type="InterPro" id="IPR003331">
    <property type="entry name" value="UDP_GlcNAc_Epimerase_2_dom"/>
</dbReference>
<sequence length="377" mass="42040">MGKKIIYVTGTRADYGLMREVLKKLDCAEEMDLFLCVTGMHLSGLYGNTITEIQDDGFKICGTIPVDVENTNHSTMAKAVGFELIGFTEVFEREKPDIVLLLGDRGEMLAGALAAVHLNIPIVHLHGGERSGTVDEMIRHAISKLAHIHFVATESSRDRLIKMGEKESSIFVVGAPGLDELKRFKTSSRSHFYQHYAFNPEQKIALLIYHPVVQEYQEIKKQCQNVIEATLSAGLQIICLEPNSDAGGQLIREVLNDYRHYPSLRIIKHLHRSEFIDCLANVDVMVGNSSSGIIEAASFKLAVVNVGTRQNLRERSNNVIDVGIDHEAILSGINRALNQPREDIINCYGDGHSSERCYQLLKTITFDSQLLNKSNAY</sequence>
<dbReference type="GO" id="GO:0004553">
    <property type="term" value="F:hydrolase activity, hydrolyzing O-glycosyl compounds"/>
    <property type="evidence" value="ECO:0007669"/>
    <property type="project" value="InterPro"/>
</dbReference>
<accession>A0A0W1A3D0</accession>
<name>A0A0W1A3D0_9GAMM</name>
<dbReference type="PANTHER" id="PTHR43174">
    <property type="entry name" value="UDP-N-ACETYLGLUCOSAMINE 2-EPIMERASE"/>
    <property type="match status" value="1"/>
</dbReference>
<dbReference type="CDD" id="cd03786">
    <property type="entry name" value="GTB_UDP-GlcNAc_2-Epimerase"/>
    <property type="match status" value="1"/>
</dbReference>
<comment type="caution">
    <text evidence="2">The sequence shown here is derived from an EMBL/GenBank/DDBJ whole genome shotgun (WGS) entry which is preliminary data.</text>
</comment>
<dbReference type="RefSeq" id="WP_058494176.1">
    <property type="nucleotide sequence ID" value="NZ_CBCRUR010000025.1"/>
</dbReference>
<evidence type="ECO:0000259" key="1">
    <source>
        <dbReference type="Pfam" id="PF02350"/>
    </source>
</evidence>
<reference evidence="2 3" key="1">
    <citation type="submission" date="2015-11" db="EMBL/GenBank/DDBJ databases">
        <title>Genomic analysis of 38 Legionella species identifies large and diverse effector repertoires.</title>
        <authorList>
            <person name="Burstein D."/>
            <person name="Amaro F."/>
            <person name="Zusman T."/>
            <person name="Lifshitz Z."/>
            <person name="Cohen O."/>
            <person name="Gilbert J.A."/>
            <person name="Pupko T."/>
            <person name="Shuman H.A."/>
            <person name="Segal G."/>
        </authorList>
    </citation>
    <scope>NUCLEOTIDE SEQUENCE [LARGE SCALE GENOMIC DNA]</scope>
    <source>
        <strain evidence="2 3">ATCC 49508</strain>
    </source>
</reference>
<dbReference type="Gene3D" id="3.40.50.2000">
    <property type="entry name" value="Glycogen Phosphorylase B"/>
    <property type="match status" value="2"/>
</dbReference>
<dbReference type="SUPFAM" id="SSF53756">
    <property type="entry name" value="UDP-Glycosyltransferase/glycogen phosphorylase"/>
    <property type="match status" value="1"/>
</dbReference>
<protein>
    <submittedName>
        <fullName evidence="2">N-acylglucosamine 2-epimerase</fullName>
    </submittedName>
</protein>
<organism evidence="2 3">
    <name type="scientific">Legionella worsleiensis</name>
    <dbReference type="NCBI Taxonomy" id="45076"/>
    <lineage>
        <taxon>Bacteria</taxon>
        <taxon>Pseudomonadati</taxon>
        <taxon>Pseudomonadota</taxon>
        <taxon>Gammaproteobacteria</taxon>
        <taxon>Legionellales</taxon>
        <taxon>Legionellaceae</taxon>
        <taxon>Legionella</taxon>
    </lineage>
</organism>
<dbReference type="Proteomes" id="UP000054662">
    <property type="component" value="Unassembled WGS sequence"/>
</dbReference>
<dbReference type="OrthoDB" id="9803238at2"/>
<dbReference type="PATRIC" id="fig|45076.6.peg.2661"/>
<dbReference type="STRING" id="45076.Lwor_2417"/>
<proteinExistence type="predicted"/>
<evidence type="ECO:0000313" key="2">
    <source>
        <dbReference type="EMBL" id="KTD75851.1"/>
    </source>
</evidence>